<sequence length="457" mass="46303">MTTPLTGLSSGLDTTSLIQTLMAAASQPKTLLDKQITTQQSTVAGLQKLNAAFASLAQLTDPFTGTKLTSFSVTSSQASAAAGTADATAAPGQLSFTVDQLASRQVEVTGPLSAWPTNPPALTIVAADGTQTSVTPSSSSLDSVVQAINAAGAGVTALKVQAGTDASGNALFRLQLSSSQTGANAAFTVLDGNGVDIMAQSGGTVVSTAQDAQLTLWPGTGAAQAVTSSTNEFDDLMPGVDVTVSQPSSTPVTLSIDQDVDTEATTLSTLISSVESILSGIAQGAATTTTTDSSGNTSVVFGSFTADSTVRGAASALTDAMTLDVDGVSPSSIGIELDKDGTISFDQDAFEAAMRSDPKGTTDLYNAIAARVNAAATQASDPFDGTLTSEIASDNSSITAMQKKSDDMQALLDQQQATLQQQFAYMETMMSQIQSQGSYVQSYIDALTGSSSSSSSK</sequence>
<name>A0ABP8AKX5_9MICO</name>
<protein>
    <recommendedName>
        <fullName evidence="5">Flagellar hook-associated protein 2</fullName>
        <shortName evidence="5">HAP2</shortName>
    </recommendedName>
    <alternativeName>
        <fullName evidence="5">Flagellar cap protein</fullName>
    </alternativeName>
</protein>
<feature type="domain" description="Flagellar hook-associated protein 2 C-terminal" evidence="7">
    <location>
        <begin position="209"/>
        <end position="435"/>
    </location>
</feature>
<evidence type="ECO:0000313" key="8">
    <source>
        <dbReference type="EMBL" id="GAA4185708.1"/>
    </source>
</evidence>
<evidence type="ECO:0000256" key="4">
    <source>
        <dbReference type="ARBA" id="ARBA00023143"/>
    </source>
</evidence>
<dbReference type="RefSeq" id="WP_344774076.1">
    <property type="nucleotide sequence ID" value="NZ_BAABBX010000005.1"/>
</dbReference>
<reference evidence="9" key="1">
    <citation type="journal article" date="2019" name="Int. J. Syst. Evol. Microbiol.">
        <title>The Global Catalogue of Microorganisms (GCM) 10K type strain sequencing project: providing services to taxonomists for standard genome sequencing and annotation.</title>
        <authorList>
            <consortium name="The Broad Institute Genomics Platform"/>
            <consortium name="The Broad Institute Genome Sequencing Center for Infectious Disease"/>
            <person name="Wu L."/>
            <person name="Ma J."/>
        </authorList>
    </citation>
    <scope>NUCLEOTIDE SEQUENCE [LARGE SCALE GENOMIC DNA]</scope>
    <source>
        <strain evidence="9">JCM 17593</strain>
    </source>
</reference>
<dbReference type="PANTHER" id="PTHR30288:SF0">
    <property type="entry name" value="FLAGELLAR HOOK-ASSOCIATED PROTEIN 2"/>
    <property type="match status" value="1"/>
</dbReference>
<comment type="subunit">
    <text evidence="2 5">Homopentamer.</text>
</comment>
<keyword evidence="3" id="KW-0175">Coiled coil</keyword>
<dbReference type="PANTHER" id="PTHR30288">
    <property type="entry name" value="FLAGELLAR CAP/ASSEMBLY PROTEIN FLID"/>
    <property type="match status" value="1"/>
</dbReference>
<dbReference type="Pfam" id="PF02465">
    <property type="entry name" value="FliD_N"/>
    <property type="match status" value="1"/>
</dbReference>
<evidence type="ECO:0000256" key="5">
    <source>
        <dbReference type="RuleBase" id="RU362066"/>
    </source>
</evidence>
<comment type="similarity">
    <text evidence="1 5">Belongs to the FliD family.</text>
</comment>
<dbReference type="EMBL" id="BAABBX010000005">
    <property type="protein sequence ID" value="GAA4185708.1"/>
    <property type="molecule type" value="Genomic_DNA"/>
</dbReference>
<comment type="subcellular location">
    <subcellularLocation>
        <location evidence="5">Secreted</location>
    </subcellularLocation>
    <subcellularLocation>
        <location evidence="5">Bacterial flagellum</location>
    </subcellularLocation>
</comment>
<evidence type="ECO:0000256" key="1">
    <source>
        <dbReference type="ARBA" id="ARBA00009764"/>
    </source>
</evidence>
<gene>
    <name evidence="8" type="ORF">GCM10022288_08140</name>
</gene>
<proteinExistence type="inferred from homology"/>
<evidence type="ECO:0000259" key="6">
    <source>
        <dbReference type="Pfam" id="PF02465"/>
    </source>
</evidence>
<evidence type="ECO:0000259" key="7">
    <source>
        <dbReference type="Pfam" id="PF07195"/>
    </source>
</evidence>
<feature type="domain" description="Flagellar hook-associated protein 2 N-terminal" evidence="6">
    <location>
        <begin position="10"/>
        <end position="105"/>
    </location>
</feature>
<dbReference type="InterPro" id="IPR040026">
    <property type="entry name" value="FliD"/>
</dbReference>
<dbReference type="InterPro" id="IPR010809">
    <property type="entry name" value="FliD_C"/>
</dbReference>
<organism evidence="8 9">
    <name type="scientific">Gryllotalpicola kribbensis</name>
    <dbReference type="NCBI Taxonomy" id="993084"/>
    <lineage>
        <taxon>Bacteria</taxon>
        <taxon>Bacillati</taxon>
        <taxon>Actinomycetota</taxon>
        <taxon>Actinomycetes</taxon>
        <taxon>Micrococcales</taxon>
        <taxon>Microbacteriaceae</taxon>
        <taxon>Gryllotalpicola</taxon>
    </lineage>
</organism>
<evidence type="ECO:0000256" key="2">
    <source>
        <dbReference type="ARBA" id="ARBA00011255"/>
    </source>
</evidence>
<keyword evidence="4 5" id="KW-0975">Bacterial flagellum</keyword>
<evidence type="ECO:0000313" key="9">
    <source>
        <dbReference type="Proteomes" id="UP001500213"/>
    </source>
</evidence>
<dbReference type="InterPro" id="IPR003481">
    <property type="entry name" value="FliD_N"/>
</dbReference>
<comment type="caution">
    <text evidence="8">The sequence shown here is derived from an EMBL/GenBank/DDBJ whole genome shotgun (WGS) entry which is preliminary data.</text>
</comment>
<comment type="function">
    <text evidence="5">Required for morphogenesis and for the elongation of the flagellar filament by facilitating polymerization of the flagellin monomers at the tip of growing filament. Forms a capping structure, which prevents flagellin subunits (transported through the central channel of the flagellum) from leaking out without polymerization at the distal end.</text>
</comment>
<keyword evidence="5" id="KW-0964">Secreted</keyword>
<evidence type="ECO:0000256" key="3">
    <source>
        <dbReference type="ARBA" id="ARBA00023054"/>
    </source>
</evidence>
<accession>A0ABP8AKX5</accession>
<dbReference type="Proteomes" id="UP001500213">
    <property type="component" value="Unassembled WGS sequence"/>
</dbReference>
<keyword evidence="9" id="KW-1185">Reference proteome</keyword>
<dbReference type="Pfam" id="PF07195">
    <property type="entry name" value="FliD_C"/>
    <property type="match status" value="1"/>
</dbReference>